<dbReference type="RefSeq" id="WP_099880495.1">
    <property type="nucleotide sequence ID" value="NZ_CP024608.1"/>
</dbReference>
<dbReference type="EMBL" id="CP024608">
    <property type="protein sequence ID" value="ATQ77912.1"/>
    <property type="molecule type" value="Genomic_DNA"/>
</dbReference>
<gene>
    <name evidence="1" type="ORF">CR152_27965</name>
</gene>
<protein>
    <submittedName>
        <fullName evidence="1">Uncharacterized protein</fullName>
    </submittedName>
</protein>
<proteinExistence type="predicted"/>
<dbReference type="AlphaFoldDB" id="A0A2D2DSF2"/>
<evidence type="ECO:0000313" key="1">
    <source>
        <dbReference type="EMBL" id="ATQ77912.1"/>
    </source>
</evidence>
<evidence type="ECO:0000313" key="2">
    <source>
        <dbReference type="Proteomes" id="UP000229897"/>
    </source>
</evidence>
<organism evidence="1 2">
    <name type="scientific">Massilia violaceinigra</name>
    <dbReference type="NCBI Taxonomy" id="2045208"/>
    <lineage>
        <taxon>Bacteria</taxon>
        <taxon>Pseudomonadati</taxon>
        <taxon>Pseudomonadota</taxon>
        <taxon>Betaproteobacteria</taxon>
        <taxon>Burkholderiales</taxon>
        <taxon>Oxalobacteraceae</taxon>
        <taxon>Telluria group</taxon>
        <taxon>Massilia</taxon>
    </lineage>
</organism>
<dbReference type="Proteomes" id="UP000229897">
    <property type="component" value="Chromosome"/>
</dbReference>
<name>A0A2D2DSF2_9BURK</name>
<dbReference type="KEGG" id="mass:CR152_27965"/>
<keyword evidence="2" id="KW-1185">Reference proteome</keyword>
<accession>A0A2D2DSF2</accession>
<reference evidence="1" key="1">
    <citation type="submission" date="2017-10" db="EMBL/GenBank/DDBJ databases">
        <title>Massilia psychrophilum sp. nov., a novel purple-pigmented bacterium isolated from Tianshan glacier, Xinjiang Municipality, China.</title>
        <authorList>
            <person name="Wang H."/>
        </authorList>
    </citation>
    <scope>NUCLEOTIDE SEQUENCE [LARGE SCALE GENOMIC DNA]</scope>
    <source>
        <strain evidence="1">B2</strain>
    </source>
</reference>
<sequence length="68" mass="7576">MPTLREDQTTAAQITEALRIKAAFGQEVALGFLRRRCVKDSLACAALAGRYDRRAIPDKPEPEPEHQP</sequence>